<reference evidence="1" key="1">
    <citation type="submission" date="2022-01" db="EMBL/GenBank/DDBJ databases">
        <title>Draft genome sequence of Sabulilitoribacter arenilitoris KCTC 52401.</title>
        <authorList>
            <person name="Oh J.-S."/>
        </authorList>
    </citation>
    <scope>NUCLEOTIDE SEQUENCE</scope>
    <source>
        <strain evidence="1">HMF6543</strain>
    </source>
</reference>
<evidence type="ECO:0000313" key="2">
    <source>
        <dbReference type="Proteomes" id="UP001199795"/>
    </source>
</evidence>
<dbReference type="RefSeq" id="WP_237239628.1">
    <property type="nucleotide sequence ID" value="NZ_JAKKDU010000008.1"/>
</dbReference>
<accession>A0AAE3JLJ9</accession>
<proteinExistence type="predicted"/>
<dbReference type="AlphaFoldDB" id="A0AAE3JLJ9"/>
<evidence type="ECO:0000313" key="1">
    <source>
        <dbReference type="EMBL" id="MCF7568282.1"/>
    </source>
</evidence>
<gene>
    <name evidence="1" type="ORF">L3X37_07885</name>
</gene>
<protein>
    <submittedName>
        <fullName evidence="1">Uncharacterized protein</fullName>
    </submittedName>
</protein>
<dbReference type="EMBL" id="JAKKDU010000008">
    <property type="protein sequence ID" value="MCF7568282.1"/>
    <property type="molecule type" value="Genomic_DNA"/>
</dbReference>
<comment type="caution">
    <text evidence="1">The sequence shown here is derived from an EMBL/GenBank/DDBJ whole genome shotgun (WGS) entry which is preliminary data.</text>
</comment>
<keyword evidence="2" id="KW-1185">Reference proteome</keyword>
<organism evidence="1 2">
    <name type="scientific">Wocania arenilitoris</name>
    <dbReference type="NCBI Taxonomy" id="2044858"/>
    <lineage>
        <taxon>Bacteria</taxon>
        <taxon>Pseudomonadati</taxon>
        <taxon>Bacteroidota</taxon>
        <taxon>Flavobacteriia</taxon>
        <taxon>Flavobacteriales</taxon>
        <taxon>Flavobacteriaceae</taxon>
        <taxon>Wocania</taxon>
    </lineage>
</organism>
<sequence>MKREIIFKYFLFFSAIFLLNSCDESDDSVIEEVVNWKEQTRIAFTPVEDKETFIWYHDLLTNEDYWATDEVEINMSLKSNVSAENFSKVDFYLTVEEKDGYNYTAPFNTTGKMIGSVNVPESGEFTFNIKGDDAYGLYLNDFKNSRSSVLAREGDIFLLYYVITAKDGTTLDSRKSTKVGNRFGMKVKVEDYAPPVWEGTFDFEWIEVSGGAATYGGVFVGKTGSVNITHLGNQVYSMSNLLWDYKYGTSGKIFFDFLSGETYVSGNSSEHWTISNINGSSMDIEFWYSYSDDYDETGTVRFTRTDGADWPSNIYSRSR</sequence>
<dbReference type="Proteomes" id="UP001199795">
    <property type="component" value="Unassembled WGS sequence"/>
</dbReference>
<dbReference type="SUPFAM" id="SSF56988">
    <property type="entry name" value="Anthrax protective antigen"/>
    <property type="match status" value="1"/>
</dbReference>
<name>A0AAE3JLJ9_9FLAO</name>